<feature type="DNA-binding region" description="H-T-H motif" evidence="2">
    <location>
        <begin position="29"/>
        <end position="48"/>
    </location>
</feature>
<keyword evidence="3" id="KW-0812">Transmembrane</keyword>
<dbReference type="GO" id="GO:0003677">
    <property type="term" value="F:DNA binding"/>
    <property type="evidence" value="ECO:0007669"/>
    <property type="project" value="UniProtKB-UniRule"/>
</dbReference>
<dbReference type="AlphaFoldDB" id="A0A926EVS5"/>
<dbReference type="InterPro" id="IPR001647">
    <property type="entry name" value="HTH_TetR"/>
</dbReference>
<proteinExistence type="predicted"/>
<dbReference type="RefSeq" id="WP_262429971.1">
    <property type="nucleotide sequence ID" value="NZ_JACRTG010000020.1"/>
</dbReference>
<evidence type="ECO:0000259" key="4">
    <source>
        <dbReference type="PROSITE" id="PS50977"/>
    </source>
</evidence>
<name>A0A926EVS5_9FIRM</name>
<dbReference type="Gene3D" id="1.10.357.10">
    <property type="entry name" value="Tetracycline Repressor, domain 2"/>
    <property type="match status" value="1"/>
</dbReference>
<sequence>MSQKKIDIKNKLAQSFKEQMLKHPFEKITIKMITDDAGVIRPTFYNYYQDKNAVFENILKEELFDPLYALVDIGMEREAIRMIFTYFGKNQEFYNRAFKTTGQNSFEEILVNMLTEFLFHIFDKRSKKINNSVKSLSNKDIAVYYTVGLVYVLKIWMLQNSNNDNSIDKIIDAYHFLVSHSLTDIFEID</sequence>
<keyword evidence="3" id="KW-1133">Transmembrane helix</keyword>
<dbReference type="PANTHER" id="PTHR43479">
    <property type="entry name" value="ACREF/ENVCD OPERON REPRESSOR-RELATED"/>
    <property type="match status" value="1"/>
</dbReference>
<dbReference type="SUPFAM" id="SSF46689">
    <property type="entry name" value="Homeodomain-like"/>
    <property type="match status" value="1"/>
</dbReference>
<organism evidence="5 6">
    <name type="scientific">Paratissierella segnis</name>
    <dbReference type="NCBI Taxonomy" id="2763679"/>
    <lineage>
        <taxon>Bacteria</taxon>
        <taxon>Bacillati</taxon>
        <taxon>Bacillota</taxon>
        <taxon>Tissierellia</taxon>
        <taxon>Tissierellales</taxon>
        <taxon>Tissierellaceae</taxon>
        <taxon>Paratissierella</taxon>
    </lineage>
</organism>
<keyword evidence="1 2" id="KW-0238">DNA-binding</keyword>
<evidence type="ECO:0000313" key="6">
    <source>
        <dbReference type="Proteomes" id="UP000601171"/>
    </source>
</evidence>
<evidence type="ECO:0000256" key="1">
    <source>
        <dbReference type="ARBA" id="ARBA00023125"/>
    </source>
</evidence>
<evidence type="ECO:0000256" key="2">
    <source>
        <dbReference type="PROSITE-ProRule" id="PRU00335"/>
    </source>
</evidence>
<comment type="caution">
    <text evidence="5">The sequence shown here is derived from an EMBL/GenBank/DDBJ whole genome shotgun (WGS) entry which is preliminary data.</text>
</comment>
<dbReference type="InterPro" id="IPR009057">
    <property type="entry name" value="Homeodomain-like_sf"/>
</dbReference>
<dbReference type="Pfam" id="PF14278">
    <property type="entry name" value="TetR_C_8"/>
    <property type="match status" value="1"/>
</dbReference>
<feature type="domain" description="HTH tetR-type" evidence="4">
    <location>
        <begin position="6"/>
        <end position="66"/>
    </location>
</feature>
<feature type="transmembrane region" description="Helical" evidence="3">
    <location>
        <begin position="141"/>
        <end position="158"/>
    </location>
</feature>
<dbReference type="Pfam" id="PF00440">
    <property type="entry name" value="TetR_N"/>
    <property type="match status" value="1"/>
</dbReference>
<keyword evidence="6" id="KW-1185">Reference proteome</keyword>
<keyword evidence="3" id="KW-0472">Membrane</keyword>
<dbReference type="Proteomes" id="UP000601171">
    <property type="component" value="Unassembled WGS sequence"/>
</dbReference>
<evidence type="ECO:0000313" key="5">
    <source>
        <dbReference type="EMBL" id="MBC8588516.1"/>
    </source>
</evidence>
<gene>
    <name evidence="5" type="ORF">H8707_09705</name>
</gene>
<protein>
    <submittedName>
        <fullName evidence="5">TetR/AcrR family transcriptional regulator C-terminal domain-containing protein</fullName>
    </submittedName>
</protein>
<evidence type="ECO:0000256" key="3">
    <source>
        <dbReference type="SAM" id="Phobius"/>
    </source>
</evidence>
<dbReference type="PANTHER" id="PTHR43479:SF11">
    <property type="entry name" value="ACREF_ENVCD OPERON REPRESSOR-RELATED"/>
    <property type="match status" value="1"/>
</dbReference>
<reference evidence="5" key="1">
    <citation type="submission" date="2020-08" db="EMBL/GenBank/DDBJ databases">
        <title>Genome public.</title>
        <authorList>
            <person name="Liu C."/>
            <person name="Sun Q."/>
        </authorList>
    </citation>
    <scope>NUCLEOTIDE SEQUENCE</scope>
    <source>
        <strain evidence="5">BX21</strain>
    </source>
</reference>
<dbReference type="InterPro" id="IPR050624">
    <property type="entry name" value="HTH-type_Tx_Regulator"/>
</dbReference>
<dbReference type="EMBL" id="JACRTG010000020">
    <property type="protein sequence ID" value="MBC8588516.1"/>
    <property type="molecule type" value="Genomic_DNA"/>
</dbReference>
<accession>A0A926EVS5</accession>
<dbReference type="InterPro" id="IPR039532">
    <property type="entry name" value="TetR_C_Firmicutes"/>
</dbReference>
<dbReference type="PROSITE" id="PS50977">
    <property type="entry name" value="HTH_TETR_2"/>
    <property type="match status" value="1"/>
</dbReference>